<dbReference type="InterPro" id="IPR043746">
    <property type="entry name" value="DUF5691"/>
</dbReference>
<dbReference type="RefSeq" id="WP_265283237.1">
    <property type="nucleotide sequence ID" value="NZ_QZCW01000004.1"/>
</dbReference>
<dbReference type="Proteomes" id="UP001208935">
    <property type="component" value="Unassembled WGS sequence"/>
</dbReference>
<dbReference type="Pfam" id="PF18944">
    <property type="entry name" value="DUF5691"/>
    <property type="match status" value="1"/>
</dbReference>
<dbReference type="EMBL" id="QZCW01000004">
    <property type="protein sequence ID" value="MCW5323346.1"/>
    <property type="molecule type" value="Genomic_DNA"/>
</dbReference>
<proteinExistence type="predicted"/>
<evidence type="ECO:0008006" key="3">
    <source>
        <dbReference type="Google" id="ProtNLM"/>
    </source>
</evidence>
<comment type="caution">
    <text evidence="1">The sequence shown here is derived from an EMBL/GenBank/DDBJ whole genome shotgun (WGS) entry which is preliminary data.</text>
</comment>
<evidence type="ECO:0000313" key="1">
    <source>
        <dbReference type="EMBL" id="MCW5323346.1"/>
    </source>
</evidence>
<accession>A0ABT3KYD4</accession>
<protein>
    <recommendedName>
        <fullName evidence="3">DUF4132 domain-containing protein</fullName>
    </recommendedName>
</protein>
<name>A0ABT3KYD4_9BURK</name>
<organism evidence="1 2">
    <name type="scientific">Verminephrobacter aporrectodeae subsp. tuberculatae</name>
    <dbReference type="NCBI Taxonomy" id="1110392"/>
    <lineage>
        <taxon>Bacteria</taxon>
        <taxon>Pseudomonadati</taxon>
        <taxon>Pseudomonadota</taxon>
        <taxon>Betaproteobacteria</taxon>
        <taxon>Burkholderiales</taxon>
        <taxon>Comamonadaceae</taxon>
        <taxon>Verminephrobacter</taxon>
    </lineage>
</organism>
<keyword evidence="2" id="KW-1185">Reference proteome</keyword>
<sequence length="517" mass="56167">MNPDILLDCALPGTDRAPGLPTFEGGGSVAHFLAQISRAQQPPALKLLRSAAILGVCGRAGFEPPLRDVPPLADAGAEPEPAARAALLEQVLEQPTQRLVHEALSRMAAAKLCIPTPLLRQALDLGAKTAALRDAVTRVLGARGRWLALQDASWSYARSAADGDDAAKWNFGSLQQRTDVLQRQRQCAPDAARARLLDGIKQQPPGERAVLLGTLRVNLSLRDEPDLQKLLSDRKHEPRRVVVGLLASLPQSAFAQRMQFRLATLLKKKKGLFGGSWEIDPPERFEEGWKSDGLLSEKPAGQPLGERAWWLLQLVASTQPAWWCEHTGLSPDKLVRWAAQGLWADSLIGGWLQALEVMDAPGWPQALLLHAREQDQRRARDMLMQRISASEQDAAWLRQLASDGAISVAQSVLDCPTGQSVSAALSKALVAGLLGEYAQEKNAWYTHLILPHTLPEIVCVLDPGALGPLQNLPVPERAGASIQKALRQTQTNIQIRLAFPAWIATAPDSTPPEHTAP</sequence>
<reference evidence="2" key="1">
    <citation type="submission" date="2023-07" db="EMBL/GenBank/DDBJ databases">
        <title>Verminephrobacter genomes.</title>
        <authorList>
            <person name="Lund M.B."/>
        </authorList>
    </citation>
    <scope>NUCLEOTIDE SEQUENCE [LARGE SCALE GENOMIC DNA]</scope>
    <source>
        <strain evidence="2">AtM5-05</strain>
    </source>
</reference>
<evidence type="ECO:0000313" key="2">
    <source>
        <dbReference type="Proteomes" id="UP001208935"/>
    </source>
</evidence>
<gene>
    <name evidence="1" type="ORF">D5039_20030</name>
</gene>